<gene>
    <name evidence="1" type="ORF">T12_5458</name>
</gene>
<dbReference type="AlphaFoldDB" id="A0A0V0Z9X0"/>
<dbReference type="EMBL" id="JYDQ01000277">
    <property type="protein sequence ID" value="KRY09378.1"/>
    <property type="molecule type" value="Genomic_DNA"/>
</dbReference>
<sequence>MTSPSKIHAIMGVSVSFAERSTLRILRSEKQYARRMALQNEPAPQTLNQQLASRHVIANDLQIRNYKCEEVH</sequence>
<evidence type="ECO:0000313" key="2">
    <source>
        <dbReference type="Proteomes" id="UP000054783"/>
    </source>
</evidence>
<reference evidence="1 2" key="1">
    <citation type="submission" date="2015-01" db="EMBL/GenBank/DDBJ databases">
        <title>Evolution of Trichinella species and genotypes.</title>
        <authorList>
            <person name="Korhonen P.K."/>
            <person name="Edoardo P."/>
            <person name="Giuseppe L.R."/>
            <person name="Gasser R.B."/>
        </authorList>
    </citation>
    <scope>NUCLEOTIDE SEQUENCE [LARGE SCALE GENOMIC DNA]</scope>
    <source>
        <strain evidence="1">ISS2496</strain>
    </source>
</reference>
<comment type="caution">
    <text evidence="1">The sequence shown here is derived from an EMBL/GenBank/DDBJ whole genome shotgun (WGS) entry which is preliminary data.</text>
</comment>
<organism evidence="1 2">
    <name type="scientific">Trichinella patagoniensis</name>
    <dbReference type="NCBI Taxonomy" id="990121"/>
    <lineage>
        <taxon>Eukaryota</taxon>
        <taxon>Metazoa</taxon>
        <taxon>Ecdysozoa</taxon>
        <taxon>Nematoda</taxon>
        <taxon>Enoplea</taxon>
        <taxon>Dorylaimia</taxon>
        <taxon>Trichinellida</taxon>
        <taxon>Trichinellidae</taxon>
        <taxon>Trichinella</taxon>
    </lineage>
</organism>
<keyword evidence="2" id="KW-1185">Reference proteome</keyword>
<evidence type="ECO:0000313" key="1">
    <source>
        <dbReference type="EMBL" id="KRY09378.1"/>
    </source>
</evidence>
<dbReference type="Proteomes" id="UP000054783">
    <property type="component" value="Unassembled WGS sequence"/>
</dbReference>
<accession>A0A0V0Z9X0</accession>
<protein>
    <submittedName>
        <fullName evidence="1">Uncharacterized protein</fullName>
    </submittedName>
</protein>
<name>A0A0V0Z9X0_9BILA</name>
<proteinExistence type="predicted"/>